<keyword evidence="1" id="KW-0472">Membrane</keyword>
<evidence type="ECO:0000313" key="2">
    <source>
        <dbReference type="EMBL" id="KAG7173041.1"/>
    </source>
</evidence>
<feature type="transmembrane region" description="Helical" evidence="1">
    <location>
        <begin position="297"/>
        <end position="315"/>
    </location>
</feature>
<name>A0A8J5T6Y6_HOMAM</name>
<dbReference type="AlphaFoldDB" id="A0A8J5T6Y6"/>
<protein>
    <submittedName>
        <fullName evidence="2">Uncharacterized protein</fullName>
    </submittedName>
</protein>
<feature type="transmembrane region" description="Helical" evidence="1">
    <location>
        <begin position="141"/>
        <end position="166"/>
    </location>
</feature>
<proteinExistence type="predicted"/>
<gene>
    <name evidence="2" type="ORF">Hamer_G008562</name>
</gene>
<accession>A0A8J5T6Y6</accession>
<reference evidence="2" key="1">
    <citation type="journal article" date="2021" name="Sci. Adv.">
        <title>The American lobster genome reveals insights on longevity, neural, and immune adaptations.</title>
        <authorList>
            <person name="Polinski J.M."/>
            <person name="Zimin A.V."/>
            <person name="Clark K.F."/>
            <person name="Kohn A.B."/>
            <person name="Sadowski N."/>
            <person name="Timp W."/>
            <person name="Ptitsyn A."/>
            <person name="Khanna P."/>
            <person name="Romanova D.Y."/>
            <person name="Williams P."/>
            <person name="Greenwood S.J."/>
            <person name="Moroz L.L."/>
            <person name="Walt D.R."/>
            <person name="Bodnar A.G."/>
        </authorList>
    </citation>
    <scope>NUCLEOTIDE SEQUENCE</scope>
    <source>
        <strain evidence="2">GMGI-L3</strain>
    </source>
</reference>
<comment type="caution">
    <text evidence="2">The sequence shown here is derived from an EMBL/GenBank/DDBJ whole genome shotgun (WGS) entry which is preliminary data.</text>
</comment>
<evidence type="ECO:0000256" key="1">
    <source>
        <dbReference type="SAM" id="Phobius"/>
    </source>
</evidence>
<organism evidence="2 3">
    <name type="scientific">Homarus americanus</name>
    <name type="common">American lobster</name>
    <dbReference type="NCBI Taxonomy" id="6706"/>
    <lineage>
        <taxon>Eukaryota</taxon>
        <taxon>Metazoa</taxon>
        <taxon>Ecdysozoa</taxon>
        <taxon>Arthropoda</taxon>
        <taxon>Crustacea</taxon>
        <taxon>Multicrustacea</taxon>
        <taxon>Malacostraca</taxon>
        <taxon>Eumalacostraca</taxon>
        <taxon>Eucarida</taxon>
        <taxon>Decapoda</taxon>
        <taxon>Pleocyemata</taxon>
        <taxon>Astacidea</taxon>
        <taxon>Nephropoidea</taxon>
        <taxon>Nephropidae</taxon>
        <taxon>Homarus</taxon>
    </lineage>
</organism>
<keyword evidence="3" id="KW-1185">Reference proteome</keyword>
<dbReference type="EMBL" id="JAHLQT010010178">
    <property type="protein sequence ID" value="KAG7173041.1"/>
    <property type="molecule type" value="Genomic_DNA"/>
</dbReference>
<feature type="transmembrane region" description="Helical" evidence="1">
    <location>
        <begin position="102"/>
        <end position="121"/>
    </location>
</feature>
<keyword evidence="1" id="KW-1133">Transmembrane helix</keyword>
<dbReference type="Proteomes" id="UP000747542">
    <property type="component" value="Unassembled WGS sequence"/>
</dbReference>
<keyword evidence="1" id="KW-0812">Transmembrane</keyword>
<sequence length="390" mass="43568">MDSCGAVLLGNKRPRLHLGCILDTPGRSYGVYFFIVHNIKDIINANSIMKAMFTRDASVTWLKDELLQVEDERVLARGWWLVGDMQRTLCPKAVGCFTLDNHCFVAVGSFVATYVVILLQFTTNNTTSAFTTSHPPTTASIIRVFFSSLLRLVFICLITCFMRTLAKTLTETRRAIATHLESNDRLAYVTCPISPVDDPGTRDLSKSHHDARHLNTMGATHLRTSARGQDWSLHDLVPTSVINEAQLKTFESLLRQVETLQDRVFDYFGPPLICHFLNIVLSSIADTYFLFNFEPVFTRSCLALLANILSLVVILHGTWIMQKEGWWLVGDMQRTLCPKAVGCFTLDNHCFVAVGSFVATYVVILLQFTTNNTTSAFTTSHPPTTASSGL</sequence>
<evidence type="ECO:0000313" key="3">
    <source>
        <dbReference type="Proteomes" id="UP000747542"/>
    </source>
</evidence>